<dbReference type="AlphaFoldDB" id="A0A975CR25"/>
<dbReference type="KEGG" id="pcea:J3359_05825"/>
<proteinExistence type="predicted"/>
<evidence type="ECO:0000313" key="1">
    <source>
        <dbReference type="EMBL" id="QTE23785.1"/>
    </source>
</evidence>
<dbReference type="RefSeq" id="WP_208079782.1">
    <property type="nucleotide sequence ID" value="NZ_CP071869.1"/>
</dbReference>
<dbReference type="EMBL" id="CP071869">
    <property type="protein sequence ID" value="QTE23785.1"/>
    <property type="molecule type" value="Genomic_DNA"/>
</dbReference>
<evidence type="ECO:0000313" key="2">
    <source>
        <dbReference type="Proteomes" id="UP000663920"/>
    </source>
</evidence>
<reference evidence="1 2" key="1">
    <citation type="submission" date="2021-03" db="EMBL/GenBank/DDBJ databases">
        <title>Complete genome of Polaribacter_sp.SM13.</title>
        <authorList>
            <person name="Jeong S.W."/>
            <person name="Bae J.W."/>
        </authorList>
    </citation>
    <scope>NUCLEOTIDE SEQUENCE [LARGE SCALE GENOMIC DNA]</scope>
    <source>
        <strain evidence="1 2">SM13</strain>
    </source>
</reference>
<dbReference type="Proteomes" id="UP000663920">
    <property type="component" value="Chromosome"/>
</dbReference>
<sequence>MGKGEMELIETVLKNDLPDFFSAFYFHKHTENTMASIFTVIDDNTTEYSAEINYTAFKGFMVKVMKSLFPDMFKKQVQKWLDNFKVFVKKKN</sequence>
<accession>A0A975CR25</accession>
<organism evidence="1 2">
    <name type="scientific">Polaribacter cellanae</name>
    <dbReference type="NCBI Taxonomy" id="2818493"/>
    <lineage>
        <taxon>Bacteria</taxon>
        <taxon>Pseudomonadati</taxon>
        <taxon>Bacteroidota</taxon>
        <taxon>Flavobacteriia</taxon>
        <taxon>Flavobacteriales</taxon>
        <taxon>Flavobacteriaceae</taxon>
    </lineage>
</organism>
<name>A0A975CR25_9FLAO</name>
<protein>
    <submittedName>
        <fullName evidence="1">SRPBCC family protein</fullName>
    </submittedName>
</protein>
<keyword evidence="2" id="KW-1185">Reference proteome</keyword>
<gene>
    <name evidence="1" type="ORF">J3359_05825</name>
</gene>